<gene>
    <name evidence="11" type="ORF">B0H64DRAFT_339314</name>
</gene>
<dbReference type="Proteomes" id="UP001278766">
    <property type="component" value="Unassembled WGS sequence"/>
</dbReference>
<evidence type="ECO:0000256" key="7">
    <source>
        <dbReference type="ARBA" id="ARBA00022723"/>
    </source>
</evidence>
<keyword evidence="9" id="KW-0443">Lipid metabolism</keyword>
<dbReference type="SFLD" id="SFLDG01017">
    <property type="entry name" value="Polyprenyl_Transferase_Like"/>
    <property type="match status" value="1"/>
</dbReference>
<dbReference type="FunFam" id="1.10.600.10:FF:000006">
    <property type="entry name" value="Farnesyl pyrophosphate synthase"/>
    <property type="match status" value="1"/>
</dbReference>
<dbReference type="GO" id="GO:0045337">
    <property type="term" value="P:farnesyl diphosphate biosynthetic process"/>
    <property type="evidence" value="ECO:0007669"/>
    <property type="project" value="TreeGrafter"/>
</dbReference>
<dbReference type="GO" id="GO:0004337">
    <property type="term" value="F:(2E,6E)-farnesyl diphosphate synthase activity"/>
    <property type="evidence" value="ECO:0007669"/>
    <property type="project" value="TreeGrafter"/>
</dbReference>
<evidence type="ECO:0000313" key="12">
    <source>
        <dbReference type="Proteomes" id="UP001278766"/>
    </source>
</evidence>
<dbReference type="InterPro" id="IPR000092">
    <property type="entry name" value="Polyprenyl_synt"/>
</dbReference>
<dbReference type="Gene3D" id="1.10.600.10">
    <property type="entry name" value="Farnesyl Diphosphate Synthase"/>
    <property type="match status" value="1"/>
</dbReference>
<evidence type="ECO:0000256" key="9">
    <source>
        <dbReference type="ARBA" id="ARBA00023098"/>
    </source>
</evidence>
<accession>A0AAE0LUM9</accession>
<keyword evidence="7" id="KW-0479">Metal-binding</keyword>
<evidence type="ECO:0000256" key="6">
    <source>
        <dbReference type="ARBA" id="ARBA00022679"/>
    </source>
</evidence>
<comment type="cofactor">
    <cofactor evidence="1">
        <name>Mg(2+)</name>
        <dbReference type="ChEBI" id="CHEBI:18420"/>
    </cofactor>
</comment>
<reference evidence="11" key="2">
    <citation type="submission" date="2023-06" db="EMBL/GenBank/DDBJ databases">
        <authorList>
            <consortium name="Lawrence Berkeley National Laboratory"/>
            <person name="Haridas S."/>
            <person name="Hensen N."/>
            <person name="Bonometti L."/>
            <person name="Westerberg I."/>
            <person name="Brannstrom I.O."/>
            <person name="Guillou S."/>
            <person name="Cros-Aarteil S."/>
            <person name="Calhoun S."/>
            <person name="Kuo A."/>
            <person name="Mondo S."/>
            <person name="Pangilinan J."/>
            <person name="Riley R."/>
            <person name="Labutti K."/>
            <person name="Andreopoulos B."/>
            <person name="Lipzen A."/>
            <person name="Chen C."/>
            <person name="Yanf M."/>
            <person name="Daum C."/>
            <person name="Ng V."/>
            <person name="Clum A."/>
            <person name="Steindorff A."/>
            <person name="Ohm R."/>
            <person name="Martin F."/>
            <person name="Silar P."/>
            <person name="Natvig D."/>
            <person name="Lalanne C."/>
            <person name="Gautier V."/>
            <person name="Ament-Velasquez S.L."/>
            <person name="Kruys A."/>
            <person name="Hutchinson M.I."/>
            <person name="Powell A.J."/>
            <person name="Barry K."/>
            <person name="Miller A.N."/>
            <person name="Grigoriev I.V."/>
            <person name="Debuchy R."/>
            <person name="Gladieux P."/>
            <person name="Thoren M.H."/>
            <person name="Johannesson H."/>
        </authorList>
    </citation>
    <scope>NUCLEOTIDE SEQUENCE</scope>
    <source>
        <strain evidence="11">CBS 168.71</strain>
    </source>
</reference>
<keyword evidence="12" id="KW-1185">Reference proteome</keyword>
<dbReference type="PANTHER" id="PTHR11525:SF0">
    <property type="entry name" value="FARNESYL PYROPHOSPHATE SYNTHASE"/>
    <property type="match status" value="1"/>
</dbReference>
<protein>
    <submittedName>
        <fullName evidence="11">Farnesyl pyrophosphate synthetase</fullName>
    </submittedName>
</protein>
<evidence type="ECO:0000256" key="1">
    <source>
        <dbReference type="ARBA" id="ARBA00001946"/>
    </source>
</evidence>
<keyword evidence="5" id="KW-0444">Lipid biosynthesis</keyword>
<dbReference type="PROSITE" id="PS00444">
    <property type="entry name" value="POLYPRENYL_SYNTHASE_2"/>
    <property type="match status" value="1"/>
</dbReference>
<evidence type="ECO:0000256" key="3">
    <source>
        <dbReference type="ARBA" id="ARBA00005035"/>
    </source>
</evidence>
<dbReference type="GO" id="GO:0005737">
    <property type="term" value="C:cytoplasm"/>
    <property type="evidence" value="ECO:0007669"/>
    <property type="project" value="TreeGrafter"/>
</dbReference>
<comment type="pathway">
    <text evidence="2">Isoprenoid biosynthesis; geranyl diphosphate biosynthesis; geranyl diphosphate from dimethylallyl diphosphate and isopentenyl diphosphate: step 1/1.</text>
</comment>
<evidence type="ECO:0000256" key="5">
    <source>
        <dbReference type="ARBA" id="ARBA00022516"/>
    </source>
</evidence>
<dbReference type="RefSeq" id="XP_062660998.1">
    <property type="nucleotide sequence ID" value="XM_062801199.1"/>
</dbReference>
<evidence type="ECO:0000256" key="10">
    <source>
        <dbReference type="RuleBase" id="RU004466"/>
    </source>
</evidence>
<dbReference type="PANTHER" id="PTHR11525">
    <property type="entry name" value="FARNESYL-PYROPHOSPHATE SYNTHETASE"/>
    <property type="match status" value="1"/>
</dbReference>
<proteinExistence type="inferred from homology"/>
<evidence type="ECO:0000256" key="4">
    <source>
        <dbReference type="ARBA" id="ARBA00006706"/>
    </source>
</evidence>
<comment type="similarity">
    <text evidence="4 10">Belongs to the FPP/GGPP synthase family.</text>
</comment>
<dbReference type="GO" id="GO:0004161">
    <property type="term" value="F:dimethylallyltranstransferase activity"/>
    <property type="evidence" value="ECO:0007669"/>
    <property type="project" value="TreeGrafter"/>
</dbReference>
<dbReference type="InterPro" id="IPR033749">
    <property type="entry name" value="Polyprenyl_synt_CS"/>
</dbReference>
<keyword evidence="8" id="KW-0460">Magnesium</keyword>
<dbReference type="InterPro" id="IPR039702">
    <property type="entry name" value="FPS1-like"/>
</dbReference>
<dbReference type="SUPFAM" id="SSF48576">
    <property type="entry name" value="Terpenoid synthases"/>
    <property type="match status" value="1"/>
</dbReference>
<organism evidence="11 12">
    <name type="scientific">Chaetomium fimeti</name>
    <dbReference type="NCBI Taxonomy" id="1854472"/>
    <lineage>
        <taxon>Eukaryota</taxon>
        <taxon>Fungi</taxon>
        <taxon>Dikarya</taxon>
        <taxon>Ascomycota</taxon>
        <taxon>Pezizomycotina</taxon>
        <taxon>Sordariomycetes</taxon>
        <taxon>Sordariomycetidae</taxon>
        <taxon>Sordariales</taxon>
        <taxon>Chaetomiaceae</taxon>
        <taxon>Chaetomium</taxon>
    </lineage>
</organism>
<dbReference type="GO" id="GO:0046165">
    <property type="term" value="P:alcohol biosynthetic process"/>
    <property type="evidence" value="ECO:0007669"/>
    <property type="project" value="UniProtKB-ARBA"/>
</dbReference>
<dbReference type="GO" id="GO:0043386">
    <property type="term" value="P:mycotoxin biosynthetic process"/>
    <property type="evidence" value="ECO:0007669"/>
    <property type="project" value="UniProtKB-ARBA"/>
</dbReference>
<sequence length="347" mass="40003">MAQKTTLEAFEAVFPKLEEVLVEHAQSYKLPAQAVEWYKNSLKTNAVGGKCNRGMSVPDSVSLLLGRALTEDEYFQAATLGWMTELLQAFFLVSDDIMDSSITRRGKPCWYRQEGVGMIAINDAFMLEAAIYTLLKKFFRGHPRYVDLLELFHEVTYQTEIGQLCDLLTAPEDVVDLDNFSMEKYRFIVVYKTAYYSFYLPVALALYMLDIATPENLKQAEDILIPLGEYFQIQDDYLDNFGLPEHIGKIGTDIMDNKCSWLVNQALAIVTPEQRRVLEENYGRKDKDKEAVIKRLYNELNLEQRYKDYEERAVGEVRALIAKIDESKGMRKSVFEAFLGKIYKRTK</sequence>
<dbReference type="SFLD" id="SFLDS00005">
    <property type="entry name" value="Isoprenoid_Synthase_Type_I"/>
    <property type="match status" value="1"/>
</dbReference>
<dbReference type="CDD" id="cd00685">
    <property type="entry name" value="Trans_IPPS_HT"/>
    <property type="match status" value="1"/>
</dbReference>
<name>A0AAE0LUM9_9PEZI</name>
<reference evidence="11" key="1">
    <citation type="journal article" date="2023" name="Mol. Phylogenet. Evol.">
        <title>Genome-scale phylogeny and comparative genomics of the fungal order Sordariales.</title>
        <authorList>
            <person name="Hensen N."/>
            <person name="Bonometti L."/>
            <person name="Westerberg I."/>
            <person name="Brannstrom I.O."/>
            <person name="Guillou S."/>
            <person name="Cros-Aarteil S."/>
            <person name="Calhoun S."/>
            <person name="Haridas S."/>
            <person name="Kuo A."/>
            <person name="Mondo S."/>
            <person name="Pangilinan J."/>
            <person name="Riley R."/>
            <person name="LaButti K."/>
            <person name="Andreopoulos B."/>
            <person name="Lipzen A."/>
            <person name="Chen C."/>
            <person name="Yan M."/>
            <person name="Daum C."/>
            <person name="Ng V."/>
            <person name="Clum A."/>
            <person name="Steindorff A."/>
            <person name="Ohm R.A."/>
            <person name="Martin F."/>
            <person name="Silar P."/>
            <person name="Natvig D.O."/>
            <person name="Lalanne C."/>
            <person name="Gautier V."/>
            <person name="Ament-Velasquez S.L."/>
            <person name="Kruys A."/>
            <person name="Hutchinson M.I."/>
            <person name="Powell A.J."/>
            <person name="Barry K."/>
            <person name="Miller A.N."/>
            <person name="Grigoriev I.V."/>
            <person name="Debuchy R."/>
            <person name="Gladieux P."/>
            <person name="Hiltunen Thoren M."/>
            <person name="Johannesson H."/>
        </authorList>
    </citation>
    <scope>NUCLEOTIDE SEQUENCE</scope>
    <source>
        <strain evidence="11">CBS 168.71</strain>
    </source>
</reference>
<comment type="caution">
    <text evidence="11">The sequence shown here is derived from an EMBL/GenBank/DDBJ whole genome shotgun (WGS) entry which is preliminary data.</text>
</comment>
<dbReference type="GeneID" id="87838147"/>
<evidence type="ECO:0000256" key="8">
    <source>
        <dbReference type="ARBA" id="ARBA00022842"/>
    </source>
</evidence>
<dbReference type="AlphaFoldDB" id="A0AAE0LUM9"/>
<evidence type="ECO:0000313" key="11">
    <source>
        <dbReference type="EMBL" id="KAK3297484.1"/>
    </source>
</evidence>
<comment type="pathway">
    <text evidence="3">Isoprenoid biosynthesis; farnesyl diphosphate biosynthesis; farnesyl diphosphate from geranyl diphosphate and isopentenyl diphosphate: step 1/1.</text>
</comment>
<dbReference type="Pfam" id="PF00348">
    <property type="entry name" value="polyprenyl_synt"/>
    <property type="match status" value="1"/>
</dbReference>
<dbReference type="InterPro" id="IPR008949">
    <property type="entry name" value="Isoprenoid_synthase_dom_sf"/>
</dbReference>
<dbReference type="GO" id="GO:0046872">
    <property type="term" value="F:metal ion binding"/>
    <property type="evidence" value="ECO:0007669"/>
    <property type="project" value="UniProtKB-KW"/>
</dbReference>
<evidence type="ECO:0000256" key="2">
    <source>
        <dbReference type="ARBA" id="ARBA00004932"/>
    </source>
</evidence>
<dbReference type="PROSITE" id="PS00723">
    <property type="entry name" value="POLYPRENYL_SYNTHASE_1"/>
    <property type="match status" value="1"/>
</dbReference>
<keyword evidence="6 10" id="KW-0808">Transferase</keyword>
<dbReference type="EMBL" id="JAUEPN010000003">
    <property type="protein sequence ID" value="KAK3297484.1"/>
    <property type="molecule type" value="Genomic_DNA"/>
</dbReference>